<organism evidence="1 2">
    <name type="scientific">Dibothriocephalus latus</name>
    <name type="common">Fish tapeworm</name>
    <name type="synonym">Diphyllobothrium latum</name>
    <dbReference type="NCBI Taxonomy" id="60516"/>
    <lineage>
        <taxon>Eukaryota</taxon>
        <taxon>Metazoa</taxon>
        <taxon>Spiralia</taxon>
        <taxon>Lophotrochozoa</taxon>
        <taxon>Platyhelminthes</taxon>
        <taxon>Cestoda</taxon>
        <taxon>Eucestoda</taxon>
        <taxon>Diphyllobothriidea</taxon>
        <taxon>Diphyllobothriidae</taxon>
        <taxon>Dibothriocephalus</taxon>
    </lineage>
</organism>
<proteinExistence type="predicted"/>
<feature type="non-terminal residue" evidence="1">
    <location>
        <position position="104"/>
    </location>
</feature>
<reference evidence="1 2" key="1">
    <citation type="submission" date="2018-11" db="EMBL/GenBank/DDBJ databases">
        <authorList>
            <consortium name="Pathogen Informatics"/>
        </authorList>
    </citation>
    <scope>NUCLEOTIDE SEQUENCE [LARGE SCALE GENOMIC DNA]</scope>
</reference>
<name>A0A3P7LB16_DIBLA</name>
<evidence type="ECO:0000313" key="2">
    <source>
        <dbReference type="Proteomes" id="UP000281553"/>
    </source>
</evidence>
<gene>
    <name evidence="1" type="ORF">DILT_LOCUS9755</name>
</gene>
<protein>
    <submittedName>
        <fullName evidence="1">Uncharacterized protein</fullName>
    </submittedName>
</protein>
<keyword evidence="2" id="KW-1185">Reference proteome</keyword>
<dbReference type="EMBL" id="UYRU01057761">
    <property type="protein sequence ID" value="VDN13924.1"/>
    <property type="molecule type" value="Genomic_DNA"/>
</dbReference>
<dbReference type="Proteomes" id="UP000281553">
    <property type="component" value="Unassembled WGS sequence"/>
</dbReference>
<dbReference type="OrthoDB" id="6247678at2759"/>
<dbReference type="AlphaFoldDB" id="A0A3P7LB16"/>
<sequence>MPCQASCGLRRRLRRMSSLVYPAFLFRCLIGFPRLNGAYTSLYSLHDFDWRHPFPATTLAKDTPKIHRILQCFDNIRHSEKHAPDDTPEFRGTPALALLRAALQ</sequence>
<evidence type="ECO:0000313" key="1">
    <source>
        <dbReference type="EMBL" id="VDN13924.1"/>
    </source>
</evidence>
<accession>A0A3P7LB16</accession>